<protein>
    <submittedName>
        <fullName evidence="3">F-box/LRR-repeat protein</fullName>
    </submittedName>
</protein>
<dbReference type="Pfam" id="PF00646">
    <property type="entry name" value="F-box"/>
    <property type="match status" value="1"/>
</dbReference>
<evidence type="ECO:0000259" key="1">
    <source>
        <dbReference type="Pfam" id="PF00646"/>
    </source>
</evidence>
<dbReference type="PANTHER" id="PTHR31672:SF13">
    <property type="entry name" value="F-BOX PROTEIN CPR30-LIKE"/>
    <property type="match status" value="1"/>
</dbReference>
<dbReference type="InterPro" id="IPR017451">
    <property type="entry name" value="F-box-assoc_interact_dom"/>
</dbReference>
<sequence>MEEENPNSVYVKGDLLEELFLRLPLKYLGICKSVSKEWKLILESKSFMERHLSIQKSGRKILLAAHNCDCGVLPSRLLPESSRRFQWGEEFVFLHCNATRPSMSCDGLVCIPEGEWINVLNPSMGQLRRFHCPSLLNPGQNSTTFPNESWSSYFPGYCAMGFGRDSVSGSYKVVRMLDAPNYWDILDVNTGQWRKLWKPRRFKVDVGRKSASVNGSIYWLQINRHNVNGSIYTILGLDLDKLEFHDVQRPSLPKGIMFEAQIVNIGDCLAIAMPQSSAVQQYQLEIWSMHAPEETWSKTHSISLASLGLVESTSFTPVTLSKQGNVVFYDNKMRLFKYYPQTEQLQSLSQDICVISPYLENLVPLQTQQVEFRTGITCIRRCETETTTDVVMSQSTRVNEFLLEEFLNKGIDWLWKNKFKLGAIYLFVRLLYNCSGDTLFLATKLILLYCLVRSGSCCNIIKTLIMMKLSSIIGLSL</sequence>
<evidence type="ECO:0000259" key="2">
    <source>
        <dbReference type="Pfam" id="PF07734"/>
    </source>
</evidence>
<dbReference type="InterPro" id="IPR001810">
    <property type="entry name" value="F-box_dom"/>
</dbReference>
<comment type="caution">
    <text evidence="3">The sequence shown here is derived from an EMBL/GenBank/DDBJ whole genome shotgun (WGS) entry which is preliminary data.</text>
</comment>
<accession>A0ABD0ZAB3</accession>
<evidence type="ECO:0000313" key="3">
    <source>
        <dbReference type="EMBL" id="KAL1191638.1"/>
    </source>
</evidence>
<dbReference type="Proteomes" id="UP001558713">
    <property type="component" value="Unassembled WGS sequence"/>
</dbReference>
<feature type="domain" description="F-box" evidence="1">
    <location>
        <begin position="14"/>
        <end position="47"/>
    </location>
</feature>
<proteinExistence type="predicted"/>
<dbReference type="EMBL" id="JBANAX010000847">
    <property type="protein sequence ID" value="KAL1191638.1"/>
    <property type="molecule type" value="Genomic_DNA"/>
</dbReference>
<organism evidence="3 4">
    <name type="scientific">Cardamine amara subsp. amara</name>
    <dbReference type="NCBI Taxonomy" id="228776"/>
    <lineage>
        <taxon>Eukaryota</taxon>
        <taxon>Viridiplantae</taxon>
        <taxon>Streptophyta</taxon>
        <taxon>Embryophyta</taxon>
        <taxon>Tracheophyta</taxon>
        <taxon>Spermatophyta</taxon>
        <taxon>Magnoliopsida</taxon>
        <taxon>eudicotyledons</taxon>
        <taxon>Gunneridae</taxon>
        <taxon>Pentapetalae</taxon>
        <taxon>rosids</taxon>
        <taxon>malvids</taxon>
        <taxon>Brassicales</taxon>
        <taxon>Brassicaceae</taxon>
        <taxon>Cardamineae</taxon>
        <taxon>Cardamine</taxon>
    </lineage>
</organism>
<dbReference type="InterPro" id="IPR036047">
    <property type="entry name" value="F-box-like_dom_sf"/>
</dbReference>
<feature type="domain" description="F-box associated beta-propeller type 1" evidence="2">
    <location>
        <begin position="103"/>
        <end position="315"/>
    </location>
</feature>
<name>A0ABD0ZAB3_CARAN</name>
<dbReference type="AlphaFoldDB" id="A0ABD0ZAB3"/>
<dbReference type="InterPro" id="IPR050796">
    <property type="entry name" value="SCF_F-box_component"/>
</dbReference>
<dbReference type="NCBIfam" id="TIGR01640">
    <property type="entry name" value="F_box_assoc_1"/>
    <property type="match status" value="1"/>
</dbReference>
<dbReference type="Pfam" id="PF07734">
    <property type="entry name" value="FBA_1"/>
    <property type="match status" value="1"/>
</dbReference>
<keyword evidence="4" id="KW-1185">Reference proteome</keyword>
<dbReference type="InterPro" id="IPR006527">
    <property type="entry name" value="F-box-assoc_dom_typ1"/>
</dbReference>
<dbReference type="SUPFAM" id="SSF81383">
    <property type="entry name" value="F-box domain"/>
    <property type="match status" value="1"/>
</dbReference>
<evidence type="ECO:0000313" key="4">
    <source>
        <dbReference type="Proteomes" id="UP001558713"/>
    </source>
</evidence>
<gene>
    <name evidence="3" type="ORF">V5N11_000018</name>
</gene>
<reference evidence="3 4" key="1">
    <citation type="submission" date="2024-04" db="EMBL/GenBank/DDBJ databases">
        <title>Genome assembly C_amara_ONT_v2.</title>
        <authorList>
            <person name="Yant L."/>
            <person name="Moore C."/>
            <person name="Slenker M."/>
        </authorList>
    </citation>
    <scope>NUCLEOTIDE SEQUENCE [LARGE SCALE GENOMIC DNA]</scope>
    <source>
        <tissue evidence="3">Leaf</tissue>
    </source>
</reference>
<dbReference type="PANTHER" id="PTHR31672">
    <property type="entry name" value="BNACNNG10540D PROTEIN"/>
    <property type="match status" value="1"/>
</dbReference>